<dbReference type="SMART" id="SM00320">
    <property type="entry name" value="WD40"/>
    <property type="match status" value="4"/>
</dbReference>
<feature type="repeat" description="WD" evidence="3">
    <location>
        <begin position="20"/>
        <end position="54"/>
    </location>
</feature>
<dbReference type="Gene3D" id="2.130.10.10">
    <property type="entry name" value="YVTN repeat-like/Quinoprotein amine dehydrogenase"/>
    <property type="match status" value="1"/>
</dbReference>
<dbReference type="InterPro" id="IPR036322">
    <property type="entry name" value="WD40_repeat_dom_sf"/>
</dbReference>
<protein>
    <submittedName>
        <fullName evidence="5">Uncharacterized protein</fullName>
    </submittedName>
</protein>
<feature type="repeat" description="WD" evidence="3">
    <location>
        <begin position="244"/>
        <end position="278"/>
    </location>
</feature>
<keyword evidence="2" id="KW-0677">Repeat</keyword>
<reference evidence="6" key="1">
    <citation type="journal article" date="2015" name="PLoS Genet.">
        <title>Genome Sequence and Transcriptome Analyses of Chrysochromulina tobin: Metabolic Tools for Enhanced Algal Fitness in the Prominent Order Prymnesiales (Haptophyceae).</title>
        <authorList>
            <person name="Hovde B.T."/>
            <person name="Deodato C.R."/>
            <person name="Hunsperger H.M."/>
            <person name="Ryken S.A."/>
            <person name="Yost W."/>
            <person name="Jha R.K."/>
            <person name="Patterson J."/>
            <person name="Monnat R.J. Jr."/>
            <person name="Barlow S.B."/>
            <person name="Starkenburg S.R."/>
            <person name="Cattolico R.A."/>
        </authorList>
    </citation>
    <scope>NUCLEOTIDE SEQUENCE</scope>
    <source>
        <strain evidence="6">CCMP291</strain>
    </source>
</reference>
<keyword evidence="6" id="KW-1185">Reference proteome</keyword>
<dbReference type="InterPro" id="IPR020472">
    <property type="entry name" value="WD40_PAC1"/>
</dbReference>
<evidence type="ECO:0000313" key="5">
    <source>
        <dbReference type="EMBL" id="KOO25591.1"/>
    </source>
</evidence>
<feature type="region of interest" description="Disordered" evidence="4">
    <location>
        <begin position="1"/>
        <end position="20"/>
    </location>
</feature>
<dbReference type="PANTHER" id="PTHR10971">
    <property type="entry name" value="MRNA EXPORT FACTOR AND BUB3"/>
    <property type="match status" value="1"/>
</dbReference>
<comment type="caution">
    <text evidence="5">The sequence shown here is derived from an EMBL/GenBank/DDBJ whole genome shotgun (WGS) entry which is preliminary data.</text>
</comment>
<organism evidence="5 6">
    <name type="scientific">Chrysochromulina tobinii</name>
    <dbReference type="NCBI Taxonomy" id="1460289"/>
    <lineage>
        <taxon>Eukaryota</taxon>
        <taxon>Haptista</taxon>
        <taxon>Haptophyta</taxon>
        <taxon>Prymnesiophyceae</taxon>
        <taxon>Prymnesiales</taxon>
        <taxon>Chrysochromulinaceae</taxon>
        <taxon>Chrysochromulina</taxon>
    </lineage>
</organism>
<dbReference type="AlphaFoldDB" id="A0A0M0JG70"/>
<evidence type="ECO:0000256" key="1">
    <source>
        <dbReference type="ARBA" id="ARBA00022574"/>
    </source>
</evidence>
<dbReference type="PRINTS" id="PR00320">
    <property type="entry name" value="GPROTEINBRPT"/>
</dbReference>
<sequence length="343" mass="37875">MSFGQAPQPNHNPNNDAEIPNAATDGISCVTWSPVSNHLIAGSWDSQVRCWEVQPNGTSAPKAGTPVGGPVLCASWSADGARAYVGSCDQKAYLWDLATNKTSQVAQHSQPVKNIFWVQEMNCCVTASWDKTIKYWDGKSSSPAATLTLPERAYATDVRYPLMVVATADKKMVVVNLTNPQTIFTSIASPLKLQSRCVACFPDQQGFCVGSIEGRVAVHHVQERNSRDNFAFKCHRDNNDIYAVDCITFHPQYGTFATTGSDGTFNFWDKDSRQRLKAFNKASLPIPCGAFNRDGSIFAYAVSYDWSRGQEHYTNRSNHLLLHSTPEAEIRSRNQNVKAGGRR</sequence>
<dbReference type="InterPro" id="IPR015943">
    <property type="entry name" value="WD40/YVTN_repeat-like_dom_sf"/>
</dbReference>
<keyword evidence="1 3" id="KW-0853">WD repeat</keyword>
<feature type="repeat" description="WD" evidence="3">
    <location>
        <begin position="105"/>
        <end position="146"/>
    </location>
</feature>
<dbReference type="Pfam" id="PF00400">
    <property type="entry name" value="WD40"/>
    <property type="match status" value="4"/>
</dbReference>
<accession>A0A0M0JG70</accession>
<dbReference type="PROSITE" id="PS50082">
    <property type="entry name" value="WD_REPEATS_2"/>
    <property type="match status" value="3"/>
</dbReference>
<gene>
    <name evidence="5" type="ORF">Ctob_011862</name>
</gene>
<evidence type="ECO:0000256" key="2">
    <source>
        <dbReference type="ARBA" id="ARBA00022737"/>
    </source>
</evidence>
<dbReference type="Proteomes" id="UP000037460">
    <property type="component" value="Unassembled WGS sequence"/>
</dbReference>
<evidence type="ECO:0000256" key="4">
    <source>
        <dbReference type="SAM" id="MobiDB-lite"/>
    </source>
</evidence>
<dbReference type="InterPro" id="IPR001680">
    <property type="entry name" value="WD40_rpt"/>
</dbReference>
<evidence type="ECO:0000256" key="3">
    <source>
        <dbReference type="PROSITE-ProRule" id="PRU00221"/>
    </source>
</evidence>
<evidence type="ECO:0000313" key="6">
    <source>
        <dbReference type="Proteomes" id="UP000037460"/>
    </source>
</evidence>
<dbReference type="EMBL" id="JWZX01002953">
    <property type="protein sequence ID" value="KOO25591.1"/>
    <property type="molecule type" value="Genomic_DNA"/>
</dbReference>
<dbReference type="OrthoDB" id="256303at2759"/>
<name>A0A0M0JG70_9EUKA</name>
<dbReference type="SUPFAM" id="SSF50978">
    <property type="entry name" value="WD40 repeat-like"/>
    <property type="match status" value="1"/>
</dbReference>
<feature type="compositionally biased region" description="Polar residues" evidence="4">
    <location>
        <begin position="1"/>
        <end position="15"/>
    </location>
</feature>
<proteinExistence type="predicted"/>